<dbReference type="Pfam" id="PF02492">
    <property type="entry name" value="cobW"/>
    <property type="match status" value="1"/>
</dbReference>
<feature type="domain" description="CobW C-terminal" evidence="2">
    <location>
        <begin position="253"/>
        <end position="373"/>
    </location>
</feature>
<dbReference type="InterPro" id="IPR027417">
    <property type="entry name" value="P-loop_NTPase"/>
</dbReference>
<dbReference type="InterPro" id="IPR011629">
    <property type="entry name" value="CobW-like_C"/>
</dbReference>
<dbReference type="SUPFAM" id="SSF52540">
    <property type="entry name" value="P-loop containing nucleoside triphosphate hydrolases"/>
    <property type="match status" value="1"/>
</dbReference>
<name>A0A7W5Z3C9_9HYPH</name>
<dbReference type="PANTHER" id="PTHR43603">
    <property type="entry name" value="COBW DOMAIN-CONTAINING PROTEIN DDB_G0274527"/>
    <property type="match status" value="1"/>
</dbReference>
<dbReference type="PANTHER" id="PTHR43603:SF1">
    <property type="entry name" value="ZINC-REGULATED GTPASE METALLOPROTEIN ACTIVATOR 1"/>
    <property type="match status" value="1"/>
</dbReference>
<dbReference type="Proteomes" id="UP000537592">
    <property type="component" value="Unassembled WGS sequence"/>
</dbReference>
<keyword evidence="4" id="KW-1185">Reference proteome</keyword>
<dbReference type="EMBL" id="JACICC010000003">
    <property type="protein sequence ID" value="MBB3809278.1"/>
    <property type="molecule type" value="Genomic_DNA"/>
</dbReference>
<dbReference type="SMART" id="SM00833">
    <property type="entry name" value="CobW_C"/>
    <property type="match status" value="1"/>
</dbReference>
<evidence type="ECO:0000313" key="4">
    <source>
        <dbReference type="Proteomes" id="UP000537592"/>
    </source>
</evidence>
<dbReference type="InterPro" id="IPR003495">
    <property type="entry name" value="CobW/HypB/UreG_nucleotide-bd"/>
</dbReference>
<comment type="function">
    <text evidence="1">Zinc chaperone that directly transfers zinc cofactor to target proteins, thereby activating them. Zinc is transferred from the CXCC motif in the GTPase domain to the zinc binding site in target proteins in a process requiring GTP hydrolysis.</text>
</comment>
<dbReference type="AlphaFoldDB" id="A0A7W5Z3C9"/>
<evidence type="ECO:0000313" key="3">
    <source>
        <dbReference type="EMBL" id="MBB3809278.1"/>
    </source>
</evidence>
<dbReference type="InterPro" id="IPR051927">
    <property type="entry name" value="Zn_Chap_cDPG_Synth"/>
</dbReference>
<evidence type="ECO:0000256" key="1">
    <source>
        <dbReference type="ARBA" id="ARBA00045658"/>
    </source>
</evidence>
<organism evidence="3 4">
    <name type="scientific">Pseudochelatococcus contaminans</name>
    <dbReference type="NCBI Taxonomy" id="1538103"/>
    <lineage>
        <taxon>Bacteria</taxon>
        <taxon>Pseudomonadati</taxon>
        <taxon>Pseudomonadota</taxon>
        <taxon>Alphaproteobacteria</taxon>
        <taxon>Hyphomicrobiales</taxon>
        <taxon>Chelatococcaceae</taxon>
        <taxon>Pseudochelatococcus</taxon>
    </lineage>
</organism>
<comment type="caution">
    <text evidence="3">The sequence shown here is derived from an EMBL/GenBank/DDBJ whole genome shotgun (WGS) entry which is preliminary data.</text>
</comment>
<proteinExistence type="predicted"/>
<evidence type="ECO:0000259" key="2">
    <source>
        <dbReference type="SMART" id="SM00833"/>
    </source>
</evidence>
<reference evidence="3 4" key="1">
    <citation type="submission" date="2020-08" db="EMBL/GenBank/DDBJ databases">
        <title>Genomic Encyclopedia of Type Strains, Phase IV (KMG-IV): sequencing the most valuable type-strain genomes for metagenomic binning, comparative biology and taxonomic classification.</title>
        <authorList>
            <person name="Goeker M."/>
        </authorList>
    </citation>
    <scope>NUCLEOTIDE SEQUENCE [LARGE SCALE GENOMIC DNA]</scope>
    <source>
        <strain evidence="3 4">DSM 28760</strain>
    </source>
</reference>
<dbReference type="RefSeq" id="WP_183751327.1">
    <property type="nucleotide sequence ID" value="NZ_JACICC010000003.1"/>
</dbReference>
<sequence length="397" mass="44209">MAKTHVTVLNGFLGSGKTTLLNALLHQARKRSDIRLAVIANDMGEIDIDADVIANTDLVGGERNNFISIDSGSLSSRHILPRFREALARLIAEDGPTHILVETSGSTHPWPLVEALRDTPEVELHGCLALIDSVMLLQDFDKGRGVVEGLQRNLAQDQQGVENLLAGQIMFANRLVLTKTDRLPDGALQEIAQAIHPLNPYADITGMSWGGLRLDDVFAMPPYDFHRVARLGQEFAQQADDGDDPADPAAYRIVSRTLNDPRPFHPQRLWTIYNRFLGTGIHRSKGFFWLPSRDDQCLLWNQAAGSINLEVVSYWRIAALSDLSLKLTPEERTGLAERLAGLSPVFGDRRCQLVIIGQEQEIDPFVDALKTCFCTEDEIVAWQHGEHFEDPWPRVDA</sequence>
<protein>
    <submittedName>
        <fullName evidence="3">G3E family GTPase</fullName>
    </submittedName>
</protein>
<dbReference type="Gene3D" id="3.40.50.300">
    <property type="entry name" value="P-loop containing nucleotide triphosphate hydrolases"/>
    <property type="match status" value="1"/>
</dbReference>
<dbReference type="Pfam" id="PF07683">
    <property type="entry name" value="CobW_C"/>
    <property type="match status" value="1"/>
</dbReference>
<accession>A0A7W5Z3C9</accession>
<gene>
    <name evidence="3" type="ORF">FHS81_001360</name>
</gene>